<protein>
    <submittedName>
        <fullName evidence="1">Uncharacterized protein</fullName>
    </submittedName>
</protein>
<evidence type="ECO:0000313" key="1">
    <source>
        <dbReference type="EMBL" id="AZS31538.1"/>
    </source>
</evidence>
<dbReference type="KEGG" id="buy:D8S85_19620"/>
<reference evidence="1 2" key="1">
    <citation type="submission" date="2018-10" db="EMBL/GenBank/DDBJ databases">
        <title>Butyricimonas faecalis sp. nov., isolated from human faeces and emended description of the genus Butyricimonas.</title>
        <authorList>
            <person name="Le Roy T."/>
            <person name="Van der Smissen P."/>
            <person name="Paquot A."/>
            <person name="Delzenne N."/>
            <person name="Muccioli G."/>
            <person name="Collet J.-F."/>
            <person name="Cani P.D."/>
        </authorList>
    </citation>
    <scope>NUCLEOTIDE SEQUENCE [LARGE SCALE GENOMIC DNA]</scope>
    <source>
        <strain evidence="1 2">H184</strain>
    </source>
</reference>
<accession>A0A3S9VYD9</accession>
<name>A0A3S9VYD9_9BACT</name>
<dbReference type="RefSeq" id="WP_005779468.1">
    <property type="nucleotide sequence ID" value="NZ_CP032819.1"/>
</dbReference>
<dbReference type="AlphaFoldDB" id="A0A3S9VYD9"/>
<dbReference type="Proteomes" id="UP000270673">
    <property type="component" value="Chromosome"/>
</dbReference>
<evidence type="ECO:0000313" key="2">
    <source>
        <dbReference type="Proteomes" id="UP000270673"/>
    </source>
</evidence>
<sequence>MAKTNSYSRFWTLLAKMPCSDRDGLKLQLVSSFTNGRTDSLREMTLSEYNSMIREMEKQTGSSRPVSYEVLKKKRSAVLHQMQLMGIDTANWAAVDNFCLGVRIAGKKFRELSADDLDAVLLRIRSIRQKDMQKAKKELN</sequence>
<organism evidence="1 2">
    <name type="scientific">Butyricimonas faecalis</name>
    <dbReference type="NCBI Taxonomy" id="2093856"/>
    <lineage>
        <taxon>Bacteria</taxon>
        <taxon>Pseudomonadati</taxon>
        <taxon>Bacteroidota</taxon>
        <taxon>Bacteroidia</taxon>
        <taxon>Bacteroidales</taxon>
        <taxon>Odoribacteraceae</taxon>
        <taxon>Butyricimonas</taxon>
    </lineage>
</organism>
<proteinExistence type="predicted"/>
<dbReference type="EMBL" id="CP032819">
    <property type="protein sequence ID" value="AZS31538.1"/>
    <property type="molecule type" value="Genomic_DNA"/>
</dbReference>
<gene>
    <name evidence="1" type="ORF">D8S85_19620</name>
</gene>
<dbReference type="GeneID" id="60062063"/>
<dbReference type="OrthoDB" id="1068871at2"/>
<keyword evidence="2" id="KW-1185">Reference proteome</keyword>